<keyword evidence="2 7" id="KW-0349">Heme</keyword>
<evidence type="ECO:0000256" key="7">
    <source>
        <dbReference type="PIRSR" id="PIRSR602401-1"/>
    </source>
</evidence>
<evidence type="ECO:0000256" key="3">
    <source>
        <dbReference type="ARBA" id="ARBA00022723"/>
    </source>
</evidence>
<feature type="region of interest" description="Disordered" evidence="8">
    <location>
        <begin position="1"/>
        <end position="22"/>
    </location>
</feature>
<comment type="cofactor">
    <cofactor evidence="7">
        <name>heme</name>
        <dbReference type="ChEBI" id="CHEBI:30413"/>
    </cofactor>
</comment>
<gene>
    <name evidence="9" type="ORF">SAMN05444320_102483</name>
</gene>
<protein>
    <submittedName>
        <fullName evidence="9">Cytochrome P450</fullName>
    </submittedName>
</protein>
<keyword evidence="4" id="KW-0560">Oxidoreductase</keyword>
<evidence type="ECO:0000256" key="1">
    <source>
        <dbReference type="ARBA" id="ARBA00010617"/>
    </source>
</evidence>
<evidence type="ECO:0000256" key="8">
    <source>
        <dbReference type="SAM" id="MobiDB-lite"/>
    </source>
</evidence>
<dbReference type="PRINTS" id="PR00463">
    <property type="entry name" value="EP450I"/>
</dbReference>
<organism evidence="9 10">
    <name type="scientific">Streptoalloteichus hindustanus</name>
    <dbReference type="NCBI Taxonomy" id="2017"/>
    <lineage>
        <taxon>Bacteria</taxon>
        <taxon>Bacillati</taxon>
        <taxon>Actinomycetota</taxon>
        <taxon>Actinomycetes</taxon>
        <taxon>Pseudonocardiales</taxon>
        <taxon>Pseudonocardiaceae</taxon>
        <taxon>Streptoalloteichus</taxon>
    </lineage>
</organism>
<keyword evidence="10" id="KW-1185">Reference proteome</keyword>
<evidence type="ECO:0000256" key="2">
    <source>
        <dbReference type="ARBA" id="ARBA00022617"/>
    </source>
</evidence>
<evidence type="ECO:0000256" key="5">
    <source>
        <dbReference type="ARBA" id="ARBA00023004"/>
    </source>
</evidence>
<dbReference type="Proteomes" id="UP000184501">
    <property type="component" value="Unassembled WGS sequence"/>
</dbReference>
<keyword evidence="6" id="KW-0503">Monooxygenase</keyword>
<dbReference type="PANTHER" id="PTHR24291">
    <property type="entry name" value="CYTOCHROME P450 FAMILY 4"/>
    <property type="match status" value="1"/>
</dbReference>
<sequence>MLSELTDIPGPPPSGDGHHMGAIAAAGGLHTFQLDLHRRYGDVARFRLPHSTVVSVADPVLLEATVRLNERPAELFRFLDPFFESGNLQVLPEREYVPWRRVVLPAMSDHAAHAASFPRLAAEVERVADRWAARREPVALQHELNNLALRMVCSYAMGDAFDAAGDLAERIVSAFQFLLDHFIHEMRGGEPPIPPGERRRRVEQAVEQAQWTLREAITEVVERRAAGRGRSDSADLVGVLLDAGWPMGRVRDTLLGEMMGGHHTSGVATSWTLHLVSLHPEVERRLHAELDDVLRGRTTPDHADLRRLRYLEMALNESMRLYPPAPYAARETTTEISVGGYRLPTGTTILHPIWAVHRNPRVWPEPDRFDPERFAPAAAASRHRLAFLPFGIGPRHCSGAGFASVQIRLMLAVLARRFRFRLVQGHVVTPVERFVLCAEDDIRMTVTAR</sequence>
<accession>A0A1M4YTW1</accession>
<feature type="binding site" description="axial binding residue" evidence="7">
    <location>
        <position position="397"/>
    </location>
    <ligand>
        <name>heme</name>
        <dbReference type="ChEBI" id="CHEBI:30413"/>
    </ligand>
    <ligandPart>
        <name>Fe</name>
        <dbReference type="ChEBI" id="CHEBI:18248"/>
    </ligandPart>
</feature>
<dbReference type="EMBL" id="FQVN01000002">
    <property type="protein sequence ID" value="SHF09274.1"/>
    <property type="molecule type" value="Genomic_DNA"/>
</dbReference>
<dbReference type="InterPro" id="IPR002401">
    <property type="entry name" value="Cyt_P450_E_grp-I"/>
</dbReference>
<name>A0A1M4YTW1_STRHI</name>
<proteinExistence type="inferred from homology"/>
<dbReference type="PANTHER" id="PTHR24291:SF50">
    <property type="entry name" value="BIFUNCTIONAL ALBAFLAVENONE MONOOXYGENASE_TERPENE SYNTHASE"/>
    <property type="match status" value="1"/>
</dbReference>
<dbReference type="SUPFAM" id="SSF48264">
    <property type="entry name" value="Cytochrome P450"/>
    <property type="match status" value="1"/>
</dbReference>
<dbReference type="InterPro" id="IPR001128">
    <property type="entry name" value="Cyt_P450"/>
</dbReference>
<comment type="similarity">
    <text evidence="1">Belongs to the cytochrome P450 family.</text>
</comment>
<keyword evidence="5 7" id="KW-0408">Iron</keyword>
<evidence type="ECO:0000256" key="6">
    <source>
        <dbReference type="ARBA" id="ARBA00023033"/>
    </source>
</evidence>
<dbReference type="Gene3D" id="1.10.630.10">
    <property type="entry name" value="Cytochrome P450"/>
    <property type="match status" value="1"/>
</dbReference>
<dbReference type="PRINTS" id="PR00385">
    <property type="entry name" value="P450"/>
</dbReference>
<evidence type="ECO:0000256" key="4">
    <source>
        <dbReference type="ARBA" id="ARBA00023002"/>
    </source>
</evidence>
<dbReference type="GO" id="GO:0004497">
    <property type="term" value="F:monooxygenase activity"/>
    <property type="evidence" value="ECO:0007669"/>
    <property type="project" value="UniProtKB-KW"/>
</dbReference>
<reference evidence="9 10" key="1">
    <citation type="submission" date="2016-11" db="EMBL/GenBank/DDBJ databases">
        <authorList>
            <person name="Jaros S."/>
            <person name="Januszkiewicz K."/>
            <person name="Wedrychowicz H."/>
        </authorList>
    </citation>
    <scope>NUCLEOTIDE SEQUENCE [LARGE SCALE GENOMIC DNA]</scope>
    <source>
        <strain evidence="9 10">DSM 44523</strain>
    </source>
</reference>
<dbReference type="GO" id="GO:0020037">
    <property type="term" value="F:heme binding"/>
    <property type="evidence" value="ECO:0007669"/>
    <property type="project" value="InterPro"/>
</dbReference>
<dbReference type="STRING" id="2017.SAMN05444320_102483"/>
<dbReference type="InterPro" id="IPR036396">
    <property type="entry name" value="Cyt_P450_sf"/>
</dbReference>
<keyword evidence="3 7" id="KW-0479">Metal-binding</keyword>
<evidence type="ECO:0000313" key="10">
    <source>
        <dbReference type="Proteomes" id="UP000184501"/>
    </source>
</evidence>
<evidence type="ECO:0000313" key="9">
    <source>
        <dbReference type="EMBL" id="SHF09274.1"/>
    </source>
</evidence>
<dbReference type="InterPro" id="IPR050196">
    <property type="entry name" value="Cytochrome_P450_Monoox"/>
</dbReference>
<dbReference type="AlphaFoldDB" id="A0A1M4YTW1"/>
<dbReference type="GO" id="GO:0005506">
    <property type="term" value="F:iron ion binding"/>
    <property type="evidence" value="ECO:0007669"/>
    <property type="project" value="InterPro"/>
</dbReference>
<dbReference type="GO" id="GO:0016705">
    <property type="term" value="F:oxidoreductase activity, acting on paired donors, with incorporation or reduction of molecular oxygen"/>
    <property type="evidence" value="ECO:0007669"/>
    <property type="project" value="InterPro"/>
</dbReference>
<dbReference type="Pfam" id="PF00067">
    <property type="entry name" value="p450"/>
    <property type="match status" value="1"/>
</dbReference>